<name>W4PM11_9BACE</name>
<evidence type="ECO:0000313" key="2">
    <source>
        <dbReference type="Proteomes" id="UP000018842"/>
    </source>
</evidence>
<dbReference type="SUPFAM" id="SSF49464">
    <property type="entry name" value="Carboxypeptidase regulatory domain-like"/>
    <property type="match status" value="1"/>
</dbReference>
<reference evidence="2" key="1">
    <citation type="journal article" date="2014" name="Genome">
        <title>Draft Genome Sequences of Three Strains of Bacteroides pyogenes Isolated from a Cat and Swine.</title>
        <authorList>
            <person name="Sakamoto M."/>
            <person name="Oshima K."/>
            <person name="Suda W."/>
            <person name="Kitamura K."/>
            <person name="Iida T."/>
            <person name="Hattori M."/>
            <person name="Ohkuma M."/>
        </authorList>
    </citation>
    <scope>NUCLEOTIDE SEQUENCE [LARGE SCALE GENOMIC DNA]</scope>
    <source>
        <strain evidence="2">JCM 6294</strain>
    </source>
</reference>
<dbReference type="STRING" id="1121100.GCA_000428105_01132"/>
<evidence type="ECO:0008006" key="3">
    <source>
        <dbReference type="Google" id="ProtNLM"/>
    </source>
</evidence>
<dbReference type="AlphaFoldDB" id="W4PM11"/>
<dbReference type="Pfam" id="PF13715">
    <property type="entry name" value="CarbopepD_reg_2"/>
    <property type="match status" value="1"/>
</dbReference>
<dbReference type="Proteomes" id="UP000018842">
    <property type="component" value="Unassembled WGS sequence"/>
</dbReference>
<proteinExistence type="predicted"/>
<dbReference type="SUPFAM" id="SSF56935">
    <property type="entry name" value="Porins"/>
    <property type="match status" value="1"/>
</dbReference>
<accession>W4PM11</accession>
<gene>
    <name evidence="1" type="ORF">JCM6294_3322</name>
</gene>
<sequence>MLHGNVVNESNEALLGATVRVLCSDSVFVSGTITDDVGKFRIEGLEAGEYILAVSCVGYINLFLSFEMPEEEYTLPTTVLKTDNVILEEVTITGSSFIQKKDHLLVLPNKTQMKHAFSGYDLLYNLMIPGLTIDRGKKTVTSMTGNATLYINGVEADVREIQNLQPKDIKRVEYYVLPTSGKFAGDAASVNYITKTYRSGGYITLDGWQNIGHLAGDYNAGAKLSNGNTNYSFWAGHNMRSYDGTSMEKQEDLLFPHYTIHRKTNQTGIDYYNNQQYAQLKVSNDIKKHNLSASISVVRDATPHDKRQGILDYEGYDLHHTGSTDNRENESMRSSVNLNGIFYLNSEHQLKIRLNGGYTQNDYVRTYTEEKLQSLSEVDEDLYTFDAQVAHLFQPNTSNSLYSRVTHFHNVTSSLYKGNHASWQHLWKGETLFQFDYTHKFGDKWTVMLSPGASWLNYKLHGNELSGSWNIRINTWARYVPDTKQWMGIGFSLGNNQPDISYLNTSNQTVDLYQIKRGNPYLDNTTLYNWFFMYAGQFHSLFNFQGKTWYTLNRHNISSTYFLEGDKLISSYASDQSFNTANIEIAISSRISKNLQTNIGLKYGYMYVPGCSGLSQKNLSASFDVSFFIRSFSVNGHAKTTERLLDERTQVFRKLPASYGLSVRYSGKNWMAEAGTENPFTKHIHYREYADYEVYRYSQKQASRIYQQTAYVKLAYTFDFGKKTSHDSNDVDRSINSAILKAK</sequence>
<organism evidence="1 2">
    <name type="scientific">Bacteroides pyogenes DSM 20611 = JCM 6294</name>
    <dbReference type="NCBI Taxonomy" id="1121100"/>
    <lineage>
        <taxon>Bacteria</taxon>
        <taxon>Pseudomonadati</taxon>
        <taxon>Bacteroidota</taxon>
        <taxon>Bacteroidia</taxon>
        <taxon>Bacteroidales</taxon>
        <taxon>Bacteroidaceae</taxon>
        <taxon>Bacteroides</taxon>
    </lineage>
</organism>
<comment type="caution">
    <text evidence="1">The sequence shown here is derived from an EMBL/GenBank/DDBJ whole genome shotgun (WGS) entry which is preliminary data.</text>
</comment>
<dbReference type="InterPro" id="IPR008969">
    <property type="entry name" value="CarboxyPept-like_regulatory"/>
</dbReference>
<protein>
    <recommendedName>
        <fullName evidence="3">TonB-dependent receptor</fullName>
    </recommendedName>
</protein>
<dbReference type="EMBL" id="BAIR01000039">
    <property type="protein sequence ID" value="GAE20164.1"/>
    <property type="molecule type" value="Genomic_DNA"/>
</dbReference>
<evidence type="ECO:0000313" key="1">
    <source>
        <dbReference type="EMBL" id="GAE20164.1"/>
    </source>
</evidence>
<dbReference type="eggNOG" id="COG4771">
    <property type="taxonomic scope" value="Bacteria"/>
</dbReference>
<dbReference type="Gene3D" id="2.60.40.1120">
    <property type="entry name" value="Carboxypeptidase-like, regulatory domain"/>
    <property type="match status" value="1"/>
</dbReference>